<protein>
    <submittedName>
        <fullName evidence="6">Extracellular solute-binding protein</fullName>
    </submittedName>
</protein>
<dbReference type="InterPro" id="IPR039424">
    <property type="entry name" value="SBP_5"/>
</dbReference>
<dbReference type="EMBL" id="JBDPGJ010000003">
    <property type="protein sequence ID" value="MEX0406575.1"/>
    <property type="molecule type" value="Genomic_DNA"/>
</dbReference>
<evidence type="ECO:0000313" key="7">
    <source>
        <dbReference type="Proteomes" id="UP001556692"/>
    </source>
</evidence>
<proteinExistence type="inferred from homology"/>
<dbReference type="SUPFAM" id="SSF53850">
    <property type="entry name" value="Periplasmic binding protein-like II"/>
    <property type="match status" value="1"/>
</dbReference>
<reference evidence="6 7" key="1">
    <citation type="submission" date="2024-05" db="EMBL/GenBank/DDBJ databases">
        <authorList>
            <person name="Jiang F."/>
        </authorList>
    </citation>
    <scope>NUCLEOTIDE SEQUENCE [LARGE SCALE GENOMIC DNA]</scope>
    <source>
        <strain evidence="6 7">LZ166</strain>
    </source>
</reference>
<dbReference type="PANTHER" id="PTHR30290">
    <property type="entry name" value="PERIPLASMIC BINDING COMPONENT OF ABC TRANSPORTER"/>
    <property type="match status" value="1"/>
</dbReference>
<dbReference type="CDD" id="cd08497">
    <property type="entry name" value="MbnE-like"/>
    <property type="match status" value="1"/>
</dbReference>
<dbReference type="Pfam" id="PF00496">
    <property type="entry name" value="SBP_bac_5"/>
    <property type="match status" value="1"/>
</dbReference>
<evidence type="ECO:0000259" key="5">
    <source>
        <dbReference type="Pfam" id="PF00496"/>
    </source>
</evidence>
<name>A0ABV3SII9_9HYPH</name>
<comment type="subcellular location">
    <subcellularLocation>
        <location evidence="1">Periplasm</location>
    </subcellularLocation>
</comment>
<comment type="similarity">
    <text evidence="2">Belongs to the bacterial solute-binding protein 5 family.</text>
</comment>
<dbReference type="PIRSF" id="PIRSF002741">
    <property type="entry name" value="MppA"/>
    <property type="match status" value="1"/>
</dbReference>
<sequence length="601" mass="67374">MKKLLLALHIALGAIVFNPIAAGAEPSHAIAMHGEPALPPDFAHFTYADPEAPKGGTINYAVQGTFDSINPFIIQGSAAQGILDLRFGYNVYDSMMLRSYDEPFTMYPLLAKSVETDDERTFVEFTLDERARFSDGEPVTPEDVLFTFELLRDKGHVRYGTTIKKIAKMEKIGEHGVRLTFAKDDRELPLILALMPILPKHATNAETFDKSTLTPMIGSGPYTVSEVRPGERVVLKRNPDYWARGIPSKRGFDNYDEIRINYFRDENALFEAFKKGLIDVHIENNSGRWASEYDFPAVTSGDVVKETFDSGLPSGMYGFVMNTRRTVFQNQDTRRALTQLFDFEWANQNLFSGVYTRTKSYYDGSDLASYGHPASEAEKALLAPFPDAVTPEIMAGEWVPPVSDGTGRDRAFLKQGFEALKKAGYEMKDRKMIGPDGKQLSFEIMLKARGGEELALAWQRTLASLGVAVTLRSVDDAQYQQRLITYDYDMILTAYPSSLSPGVEQVGRWGSIAKDAPGTWNFAGVADPAVDSVIDAMLKARERGAFVDAVRALDRTLLSGAYVVPLYHRDDQWLARWKRIAHPDKVPLYGYQLQTWWRQPD</sequence>
<dbReference type="InterPro" id="IPR030678">
    <property type="entry name" value="Peptide/Ni-bd"/>
</dbReference>
<evidence type="ECO:0000313" key="6">
    <source>
        <dbReference type="EMBL" id="MEX0406575.1"/>
    </source>
</evidence>
<dbReference type="Proteomes" id="UP001556692">
    <property type="component" value="Unassembled WGS sequence"/>
</dbReference>
<gene>
    <name evidence="6" type="ORF">ABGN05_12935</name>
</gene>
<accession>A0ABV3SII9</accession>
<keyword evidence="3 4" id="KW-0732">Signal</keyword>
<comment type="caution">
    <text evidence="6">The sequence shown here is derived from an EMBL/GenBank/DDBJ whole genome shotgun (WGS) entry which is preliminary data.</text>
</comment>
<evidence type="ECO:0000256" key="1">
    <source>
        <dbReference type="ARBA" id="ARBA00004418"/>
    </source>
</evidence>
<dbReference type="Gene3D" id="3.10.105.10">
    <property type="entry name" value="Dipeptide-binding Protein, Domain 3"/>
    <property type="match status" value="1"/>
</dbReference>
<dbReference type="InterPro" id="IPR000914">
    <property type="entry name" value="SBP_5_dom"/>
</dbReference>
<evidence type="ECO:0000256" key="2">
    <source>
        <dbReference type="ARBA" id="ARBA00005695"/>
    </source>
</evidence>
<dbReference type="RefSeq" id="WP_367954470.1">
    <property type="nucleotide sequence ID" value="NZ_JBDPGJ010000003.1"/>
</dbReference>
<evidence type="ECO:0000256" key="4">
    <source>
        <dbReference type="SAM" id="SignalP"/>
    </source>
</evidence>
<feature type="signal peptide" evidence="4">
    <location>
        <begin position="1"/>
        <end position="21"/>
    </location>
</feature>
<dbReference type="PANTHER" id="PTHR30290:SF64">
    <property type="entry name" value="ABC TRANSPORTER PERIPLASMIC BINDING PROTEIN"/>
    <property type="match status" value="1"/>
</dbReference>
<dbReference type="Gene3D" id="3.40.190.10">
    <property type="entry name" value="Periplasmic binding protein-like II"/>
    <property type="match status" value="1"/>
</dbReference>
<feature type="domain" description="Solute-binding protein family 5" evidence="5">
    <location>
        <begin position="106"/>
        <end position="506"/>
    </location>
</feature>
<organism evidence="6 7">
    <name type="scientific">Aquibium pacificus</name>
    <dbReference type="NCBI Taxonomy" id="3153579"/>
    <lineage>
        <taxon>Bacteria</taxon>
        <taxon>Pseudomonadati</taxon>
        <taxon>Pseudomonadota</taxon>
        <taxon>Alphaproteobacteria</taxon>
        <taxon>Hyphomicrobiales</taxon>
        <taxon>Phyllobacteriaceae</taxon>
        <taxon>Aquibium</taxon>
    </lineage>
</organism>
<feature type="chain" id="PRO_5047104943" evidence="4">
    <location>
        <begin position="22"/>
        <end position="601"/>
    </location>
</feature>
<keyword evidence="7" id="KW-1185">Reference proteome</keyword>
<evidence type="ECO:0000256" key="3">
    <source>
        <dbReference type="ARBA" id="ARBA00022729"/>
    </source>
</evidence>